<proteinExistence type="predicted"/>
<dbReference type="EMBL" id="OIVN01001225">
    <property type="protein sequence ID" value="SPC91490.1"/>
    <property type="molecule type" value="Genomic_DNA"/>
</dbReference>
<feature type="transmembrane region" description="Helical" evidence="1">
    <location>
        <begin position="123"/>
        <end position="148"/>
    </location>
</feature>
<keyword evidence="1" id="KW-0472">Membrane</keyword>
<sequence>MVSLKNLAVAATPCLRSTPAIAASTDPVWHSRRHENHLLPPLSSSISESDLGYGDGFVFVVVLKVAGVRVGSGLSCVGGFGGCRREGGTWAVLGFDSPLQRPPPHGSHPASASFHTNPDHDGLLVLILAYVMILIMVVLVCLWALTYYCARRSDDRRSYDFPRRATGVPIGRRKV</sequence>
<keyword evidence="1" id="KW-1133">Transmembrane helix</keyword>
<evidence type="ECO:0000256" key="1">
    <source>
        <dbReference type="SAM" id="Phobius"/>
    </source>
</evidence>
<accession>A0A2N9FWL3</accession>
<gene>
    <name evidence="2" type="ORF">FSB_LOCUS19372</name>
</gene>
<name>A0A2N9FWL3_FAGSY</name>
<dbReference type="AlphaFoldDB" id="A0A2N9FWL3"/>
<protein>
    <submittedName>
        <fullName evidence="2">Uncharacterized protein</fullName>
    </submittedName>
</protein>
<reference evidence="2" key="1">
    <citation type="submission" date="2018-02" db="EMBL/GenBank/DDBJ databases">
        <authorList>
            <person name="Cohen D.B."/>
            <person name="Kent A.D."/>
        </authorList>
    </citation>
    <scope>NUCLEOTIDE SEQUENCE</scope>
</reference>
<organism evidence="2">
    <name type="scientific">Fagus sylvatica</name>
    <name type="common">Beechnut</name>
    <dbReference type="NCBI Taxonomy" id="28930"/>
    <lineage>
        <taxon>Eukaryota</taxon>
        <taxon>Viridiplantae</taxon>
        <taxon>Streptophyta</taxon>
        <taxon>Embryophyta</taxon>
        <taxon>Tracheophyta</taxon>
        <taxon>Spermatophyta</taxon>
        <taxon>Magnoliopsida</taxon>
        <taxon>eudicotyledons</taxon>
        <taxon>Gunneridae</taxon>
        <taxon>Pentapetalae</taxon>
        <taxon>rosids</taxon>
        <taxon>fabids</taxon>
        <taxon>Fagales</taxon>
        <taxon>Fagaceae</taxon>
        <taxon>Fagus</taxon>
    </lineage>
</organism>
<keyword evidence="1" id="KW-0812">Transmembrane</keyword>
<evidence type="ECO:0000313" key="2">
    <source>
        <dbReference type="EMBL" id="SPC91490.1"/>
    </source>
</evidence>